<gene>
    <name evidence="2" type="ORF">M9458_030607</name>
</gene>
<feature type="region of interest" description="Disordered" evidence="1">
    <location>
        <begin position="65"/>
        <end position="137"/>
    </location>
</feature>
<proteinExistence type="predicted"/>
<evidence type="ECO:0000313" key="2">
    <source>
        <dbReference type="EMBL" id="KAL0174639.1"/>
    </source>
</evidence>
<feature type="compositionally biased region" description="Polar residues" evidence="1">
    <location>
        <begin position="123"/>
        <end position="137"/>
    </location>
</feature>
<dbReference type="AlphaFoldDB" id="A0ABD0PLA3"/>
<feature type="compositionally biased region" description="Pro residues" evidence="1">
    <location>
        <begin position="77"/>
        <end position="86"/>
    </location>
</feature>
<accession>A0ABD0PLA3</accession>
<evidence type="ECO:0000256" key="1">
    <source>
        <dbReference type="SAM" id="MobiDB-lite"/>
    </source>
</evidence>
<feature type="compositionally biased region" description="Basic and acidic residues" evidence="1">
    <location>
        <begin position="105"/>
        <end position="117"/>
    </location>
</feature>
<protein>
    <submittedName>
        <fullName evidence="2">Uncharacterized protein</fullName>
    </submittedName>
</protein>
<keyword evidence="3" id="KW-1185">Reference proteome</keyword>
<sequence>MDHPAILILLLEQGDRSLKDHTKDFVFLSKYMYYPDSCLSSFYRTGLNTATRAQLASPQIIVRTVDIMDNDTSPTQDPEPSPPPPRLAEHEPEPTTDGEPNATERSLKEATARRIATEPEPIPSNQVREPVTLNATE</sequence>
<comment type="caution">
    <text evidence="2">The sequence shown here is derived from an EMBL/GenBank/DDBJ whole genome shotgun (WGS) entry which is preliminary data.</text>
</comment>
<feature type="non-terminal residue" evidence="2">
    <location>
        <position position="137"/>
    </location>
</feature>
<name>A0ABD0PLA3_CIRMR</name>
<organism evidence="2 3">
    <name type="scientific">Cirrhinus mrigala</name>
    <name type="common">Mrigala</name>
    <dbReference type="NCBI Taxonomy" id="683832"/>
    <lineage>
        <taxon>Eukaryota</taxon>
        <taxon>Metazoa</taxon>
        <taxon>Chordata</taxon>
        <taxon>Craniata</taxon>
        <taxon>Vertebrata</taxon>
        <taxon>Euteleostomi</taxon>
        <taxon>Actinopterygii</taxon>
        <taxon>Neopterygii</taxon>
        <taxon>Teleostei</taxon>
        <taxon>Ostariophysi</taxon>
        <taxon>Cypriniformes</taxon>
        <taxon>Cyprinidae</taxon>
        <taxon>Labeoninae</taxon>
        <taxon>Labeonini</taxon>
        <taxon>Cirrhinus</taxon>
    </lineage>
</organism>
<reference evidence="2 3" key="1">
    <citation type="submission" date="2024-05" db="EMBL/GenBank/DDBJ databases">
        <title>Genome sequencing and assembly of Indian major carp, Cirrhinus mrigala (Hamilton, 1822).</title>
        <authorList>
            <person name="Mohindra V."/>
            <person name="Chowdhury L.M."/>
            <person name="Lal K."/>
            <person name="Jena J.K."/>
        </authorList>
    </citation>
    <scope>NUCLEOTIDE SEQUENCE [LARGE SCALE GENOMIC DNA]</scope>
    <source>
        <strain evidence="2">CM1030</strain>
        <tissue evidence="2">Blood</tissue>
    </source>
</reference>
<dbReference type="EMBL" id="JAMKFB020000015">
    <property type="protein sequence ID" value="KAL0174639.1"/>
    <property type="molecule type" value="Genomic_DNA"/>
</dbReference>
<dbReference type="Proteomes" id="UP001529510">
    <property type="component" value="Unassembled WGS sequence"/>
</dbReference>
<evidence type="ECO:0000313" key="3">
    <source>
        <dbReference type="Proteomes" id="UP001529510"/>
    </source>
</evidence>